<evidence type="ECO:0000313" key="4">
    <source>
        <dbReference type="EMBL" id="AWN24314.1"/>
    </source>
</evidence>
<reference evidence="4 5" key="1">
    <citation type="submission" date="2018-05" db="EMBL/GenBank/DDBJ databases">
        <title>Complete Genome Sequence of Deinococcus sp. strain 17bor-2.</title>
        <authorList>
            <person name="Srinivasan S."/>
        </authorList>
    </citation>
    <scope>NUCLEOTIDE SEQUENCE [LARGE SCALE GENOMIC DNA]</scope>
    <source>
        <strain evidence="4 5">17bor-2</strain>
    </source>
</reference>
<dbReference type="InterPro" id="IPR046342">
    <property type="entry name" value="CBS_dom_sf"/>
</dbReference>
<dbReference type="SMART" id="SM00116">
    <property type="entry name" value="CBS"/>
    <property type="match status" value="2"/>
</dbReference>
<gene>
    <name evidence="4" type="ORF">DKM44_14645</name>
</gene>
<dbReference type="PANTHER" id="PTHR43080">
    <property type="entry name" value="CBS DOMAIN-CONTAINING PROTEIN CBSX3, MITOCHONDRIAL"/>
    <property type="match status" value="1"/>
</dbReference>
<accession>A0A2Z3JUX1</accession>
<protein>
    <submittedName>
        <fullName evidence="4">CBS domain-containing protein</fullName>
    </submittedName>
</protein>
<dbReference type="SUPFAM" id="SSF54631">
    <property type="entry name" value="CBS-domain pair"/>
    <property type="match status" value="1"/>
</dbReference>
<organism evidence="4 5">
    <name type="scientific">Deinococcus irradiatisoli</name>
    <dbReference type="NCBI Taxonomy" id="2202254"/>
    <lineage>
        <taxon>Bacteria</taxon>
        <taxon>Thermotogati</taxon>
        <taxon>Deinococcota</taxon>
        <taxon>Deinococci</taxon>
        <taxon>Deinococcales</taxon>
        <taxon>Deinococcaceae</taxon>
        <taxon>Deinococcus</taxon>
    </lineage>
</organism>
<dbReference type="Gene3D" id="3.10.580.10">
    <property type="entry name" value="CBS-domain"/>
    <property type="match status" value="2"/>
</dbReference>
<evidence type="ECO:0000259" key="3">
    <source>
        <dbReference type="PROSITE" id="PS51371"/>
    </source>
</evidence>
<dbReference type="PANTHER" id="PTHR43080:SF2">
    <property type="entry name" value="CBS DOMAIN-CONTAINING PROTEIN"/>
    <property type="match status" value="1"/>
</dbReference>
<keyword evidence="1 2" id="KW-0129">CBS domain</keyword>
<dbReference type="EMBL" id="CP029494">
    <property type="protein sequence ID" value="AWN24314.1"/>
    <property type="molecule type" value="Genomic_DNA"/>
</dbReference>
<dbReference type="Proteomes" id="UP000245368">
    <property type="component" value="Chromosome"/>
</dbReference>
<dbReference type="InterPro" id="IPR000644">
    <property type="entry name" value="CBS_dom"/>
</dbReference>
<dbReference type="RefSeq" id="WP_109828039.1">
    <property type="nucleotide sequence ID" value="NZ_CP029494.1"/>
</dbReference>
<dbReference type="Pfam" id="PF00571">
    <property type="entry name" value="CBS"/>
    <property type="match status" value="2"/>
</dbReference>
<dbReference type="AlphaFoldDB" id="A0A2Z3JUX1"/>
<dbReference type="InterPro" id="IPR051257">
    <property type="entry name" value="Diverse_CBS-Domain"/>
</dbReference>
<dbReference type="KEGG" id="dez:DKM44_14645"/>
<dbReference type="PROSITE" id="PS51371">
    <property type="entry name" value="CBS"/>
    <property type="match status" value="2"/>
</dbReference>
<evidence type="ECO:0000256" key="2">
    <source>
        <dbReference type="PROSITE-ProRule" id="PRU00703"/>
    </source>
</evidence>
<evidence type="ECO:0000313" key="5">
    <source>
        <dbReference type="Proteomes" id="UP000245368"/>
    </source>
</evidence>
<sequence>MKILEQMTREVVTADPDDRVARLRQTLVVTGLRCLPVVAQGKLLGLIFARDLEAAPPTSHARDLMHPASVTVSARTPIERAAALMLEHQIHGLPVVNADNELQGVLTVSDLLRTLVKAPPISLWV</sequence>
<dbReference type="OrthoDB" id="9807125at2"/>
<proteinExistence type="predicted"/>
<evidence type="ECO:0000256" key="1">
    <source>
        <dbReference type="ARBA" id="ARBA00023122"/>
    </source>
</evidence>
<name>A0A2Z3JUX1_9DEIO</name>
<feature type="domain" description="CBS" evidence="3">
    <location>
        <begin position="65"/>
        <end position="121"/>
    </location>
</feature>
<keyword evidence="5" id="KW-1185">Reference proteome</keyword>
<feature type="domain" description="CBS" evidence="3">
    <location>
        <begin position="7"/>
        <end position="64"/>
    </location>
</feature>